<dbReference type="Proteomes" id="UP000054988">
    <property type="component" value="Unassembled WGS sequence"/>
</dbReference>
<accession>A0A0W0FD04</accession>
<sequence>MDYEYTLQLDDTNLWDRALLSTTARVFTGDEYASPPPIPLRLSPSLPSPPPLPVPTASSLPTVYHWCLHPSLINKLVQVKFADLPKPTFLQTTKQPTGVIVPMQKMGCLWQDVSHSEVQKCPVRSFTNQSLMVIINGEEEHIGKLVRGIYYFFNGTRAEERKWWIVITVNLKMTWMPAEVPELLDIDPDNLALMDETSEAKANAKLTFNTIRSAVRTQPPEVRRAYDEDSSVLYFCWQQLQMLLGNWS</sequence>
<dbReference type="EMBL" id="LATX01002108">
    <property type="protein sequence ID" value="KTB34205.1"/>
    <property type="molecule type" value="Genomic_DNA"/>
</dbReference>
<dbReference type="eggNOG" id="ENOG502RYTD">
    <property type="taxonomic scope" value="Eukaryota"/>
</dbReference>
<comment type="caution">
    <text evidence="1">The sequence shown here is derived from an EMBL/GenBank/DDBJ whole genome shotgun (WGS) entry which is preliminary data.</text>
</comment>
<gene>
    <name evidence="1" type="ORF">WG66_13217</name>
</gene>
<organism evidence="1 2">
    <name type="scientific">Moniliophthora roreri</name>
    <name type="common">Frosty pod rot fungus</name>
    <name type="synonym">Monilia roreri</name>
    <dbReference type="NCBI Taxonomy" id="221103"/>
    <lineage>
        <taxon>Eukaryota</taxon>
        <taxon>Fungi</taxon>
        <taxon>Dikarya</taxon>
        <taxon>Basidiomycota</taxon>
        <taxon>Agaricomycotina</taxon>
        <taxon>Agaricomycetes</taxon>
        <taxon>Agaricomycetidae</taxon>
        <taxon>Agaricales</taxon>
        <taxon>Marasmiineae</taxon>
        <taxon>Marasmiaceae</taxon>
        <taxon>Moniliophthora</taxon>
    </lineage>
</organism>
<proteinExistence type="predicted"/>
<reference evidence="1 2" key="1">
    <citation type="submission" date="2015-12" db="EMBL/GenBank/DDBJ databases">
        <title>Draft genome sequence of Moniliophthora roreri, the causal agent of frosty pod rot of cacao.</title>
        <authorList>
            <person name="Aime M.C."/>
            <person name="Diaz-Valderrama J.R."/>
            <person name="Kijpornyongpan T."/>
            <person name="Phillips-Mora W."/>
        </authorList>
    </citation>
    <scope>NUCLEOTIDE SEQUENCE [LARGE SCALE GENOMIC DNA]</scope>
    <source>
        <strain evidence="1 2">MCA 2952</strain>
    </source>
</reference>
<protein>
    <submittedName>
        <fullName evidence="1">Uncharacterized protein</fullName>
    </submittedName>
</protein>
<evidence type="ECO:0000313" key="2">
    <source>
        <dbReference type="Proteomes" id="UP000054988"/>
    </source>
</evidence>
<evidence type="ECO:0000313" key="1">
    <source>
        <dbReference type="EMBL" id="KTB34205.1"/>
    </source>
</evidence>
<name>A0A0W0FD04_MONRR</name>
<dbReference type="AlphaFoldDB" id="A0A0W0FD04"/>